<dbReference type="Gene3D" id="1.20.1330.10">
    <property type="entry name" value="f41 fragment of flagellin, N-terminal domain"/>
    <property type="match status" value="1"/>
</dbReference>
<gene>
    <name evidence="8" type="primary">fliC_1</name>
    <name evidence="8" type="ORF">GCM10007877_30740</name>
</gene>
<dbReference type="GO" id="GO:0005198">
    <property type="term" value="F:structural molecule activity"/>
    <property type="evidence" value="ECO:0007669"/>
    <property type="project" value="UniProtKB-UniRule"/>
</dbReference>
<evidence type="ECO:0000256" key="2">
    <source>
        <dbReference type="ARBA" id="ARBA00022525"/>
    </source>
</evidence>
<reference evidence="8 9" key="1">
    <citation type="journal article" date="2014" name="Int. J. Syst. Evol. Microbiol.">
        <title>Complete genome sequence of Corynebacterium casei LMG S-19264T (=DSM 44701T), isolated from a smear-ripened cheese.</title>
        <authorList>
            <consortium name="US DOE Joint Genome Institute (JGI-PGF)"/>
            <person name="Walter F."/>
            <person name="Albersmeier A."/>
            <person name="Kalinowski J."/>
            <person name="Ruckert C."/>
        </authorList>
    </citation>
    <scope>NUCLEOTIDE SEQUENCE [LARGE SCALE GENOMIC DNA]</scope>
    <source>
        <strain evidence="8 9">NBRC 110095</strain>
    </source>
</reference>
<comment type="subcellular location">
    <subcellularLocation>
        <location evidence="4">Secreted</location>
    </subcellularLocation>
    <subcellularLocation>
        <location evidence="4">Bacterial flagellum</location>
    </subcellularLocation>
</comment>
<dbReference type="InterPro" id="IPR046358">
    <property type="entry name" value="Flagellin_C"/>
</dbReference>
<keyword evidence="2 4" id="KW-0964">Secreted</keyword>
<feature type="domain" description="Flagellin N-terminal" evidence="6">
    <location>
        <begin position="5"/>
        <end position="141"/>
    </location>
</feature>
<keyword evidence="5" id="KW-0175">Coiled coil</keyword>
<evidence type="ECO:0000259" key="7">
    <source>
        <dbReference type="Pfam" id="PF00700"/>
    </source>
</evidence>
<dbReference type="InterPro" id="IPR042187">
    <property type="entry name" value="Flagellin_C_sub2"/>
</dbReference>
<protein>
    <recommendedName>
        <fullName evidence="4">Flagellin</fullName>
    </recommendedName>
</protein>
<keyword evidence="8" id="KW-0966">Cell projection</keyword>
<keyword evidence="8" id="KW-0282">Flagellum</keyword>
<dbReference type="InterPro" id="IPR001029">
    <property type="entry name" value="Flagellin_N"/>
</dbReference>
<name>A0AA37TCM6_9GAMM</name>
<feature type="domain" description="Flagellin C-terminal" evidence="7">
    <location>
        <begin position="423"/>
        <end position="508"/>
    </location>
</feature>
<comment type="caution">
    <text evidence="8">The sequence shown here is derived from an EMBL/GenBank/DDBJ whole genome shotgun (WGS) entry which is preliminary data.</text>
</comment>
<dbReference type="GO" id="GO:0009288">
    <property type="term" value="C:bacterial-type flagellum"/>
    <property type="evidence" value="ECO:0007669"/>
    <property type="project" value="UniProtKB-SubCell"/>
</dbReference>
<proteinExistence type="inferred from homology"/>
<evidence type="ECO:0000313" key="8">
    <source>
        <dbReference type="EMBL" id="GLS27355.1"/>
    </source>
</evidence>
<keyword evidence="9" id="KW-1185">Reference proteome</keyword>
<dbReference type="SUPFAM" id="SSF64518">
    <property type="entry name" value="Phase 1 flagellin"/>
    <property type="match status" value="1"/>
</dbReference>
<dbReference type="AlphaFoldDB" id="A0AA37TCM6"/>
<dbReference type="PANTHER" id="PTHR42792">
    <property type="entry name" value="FLAGELLIN"/>
    <property type="match status" value="1"/>
</dbReference>
<dbReference type="PRINTS" id="PR00207">
    <property type="entry name" value="FLAGELLIN"/>
</dbReference>
<evidence type="ECO:0000256" key="1">
    <source>
        <dbReference type="ARBA" id="ARBA00005709"/>
    </source>
</evidence>
<dbReference type="Gene3D" id="6.10.10.10">
    <property type="entry name" value="Flagellar export chaperone, C-terminal domain"/>
    <property type="match status" value="1"/>
</dbReference>
<keyword evidence="3 4" id="KW-0975">Bacterial flagellum</keyword>
<dbReference type="Gene3D" id="2.30.220.10">
    <property type="entry name" value="f41 fragment of flagellin, C-terminal domain"/>
    <property type="match status" value="1"/>
</dbReference>
<dbReference type="RefSeq" id="WP_269783523.1">
    <property type="nucleotide sequence ID" value="NZ_BSPD01000074.1"/>
</dbReference>
<dbReference type="InterPro" id="IPR010810">
    <property type="entry name" value="Flagellin_hook_IN_motif"/>
</dbReference>
<sequence>MPLTVNTNVASINTQRNLNNSSDQLNVSLQRLSTGFRINSARDDAAGLQISNRLTSQVNGLDVAARNANDGISLAQVAEGALQQSTDILQRMRDLALQSANGSNSAAERQALQEEVNQLQGELTRIADTTTFGGRNILDGTFGTSAFQVGSQANQTIEVSLTNASSDNLGNYRIQDIGAANGAGSINAGAPGATQFTAGSIGILGPFDTGSFNVLATNTAGEIADSINALSDTTGVTADATNVIQIGAGDLALTFTSAATNDSVNFDIGTNDGNNNANLTNITLTASGDAAEDLQNLRDAINRDSGNNGLTASIDESGTLLISASDGDNIQLSNFQEVDGTGAASSAITFNTPVGAATGVADTIVGSGGGTEFEALGTLTFDSSESFRLVGTNIAELTATNIALEQTVEDVDVTTATGAQDAIAIIDGAIANIDSQRAQLGAVQNRFQNTIANLQNIQENVSAARSRIRDTDYASETAELTRQQILQQAGTSVLAQANQLPQAVLSLLG</sequence>
<dbReference type="Pfam" id="PF07196">
    <property type="entry name" value="Flagellin_IN"/>
    <property type="match status" value="2"/>
</dbReference>
<accession>A0AA37TCM6</accession>
<dbReference type="Pfam" id="PF00700">
    <property type="entry name" value="Flagellin_C"/>
    <property type="match status" value="1"/>
</dbReference>
<dbReference type="Pfam" id="PF00669">
    <property type="entry name" value="Flagellin_N"/>
    <property type="match status" value="1"/>
</dbReference>
<dbReference type="Proteomes" id="UP001156870">
    <property type="component" value="Unassembled WGS sequence"/>
</dbReference>
<evidence type="ECO:0000256" key="5">
    <source>
        <dbReference type="SAM" id="Coils"/>
    </source>
</evidence>
<organism evidence="8 9">
    <name type="scientific">Marinibactrum halimedae</name>
    <dbReference type="NCBI Taxonomy" id="1444977"/>
    <lineage>
        <taxon>Bacteria</taxon>
        <taxon>Pseudomonadati</taxon>
        <taxon>Pseudomonadota</taxon>
        <taxon>Gammaproteobacteria</taxon>
        <taxon>Cellvibrionales</taxon>
        <taxon>Cellvibrionaceae</taxon>
        <taxon>Marinibactrum</taxon>
    </lineage>
</organism>
<evidence type="ECO:0000256" key="4">
    <source>
        <dbReference type="RuleBase" id="RU362073"/>
    </source>
</evidence>
<evidence type="ECO:0000256" key="3">
    <source>
        <dbReference type="ARBA" id="ARBA00023143"/>
    </source>
</evidence>
<comment type="similarity">
    <text evidence="1 4">Belongs to the bacterial flagellin family.</text>
</comment>
<dbReference type="GO" id="GO:0005576">
    <property type="term" value="C:extracellular region"/>
    <property type="evidence" value="ECO:0007669"/>
    <property type="project" value="UniProtKB-SubCell"/>
</dbReference>
<evidence type="ECO:0000313" key="9">
    <source>
        <dbReference type="Proteomes" id="UP001156870"/>
    </source>
</evidence>
<dbReference type="InterPro" id="IPR001492">
    <property type="entry name" value="Flagellin"/>
</dbReference>
<evidence type="ECO:0000259" key="6">
    <source>
        <dbReference type="Pfam" id="PF00669"/>
    </source>
</evidence>
<dbReference type="EMBL" id="BSPD01000074">
    <property type="protein sequence ID" value="GLS27355.1"/>
    <property type="molecule type" value="Genomic_DNA"/>
</dbReference>
<comment type="function">
    <text evidence="4">Flagellin is the subunit protein which polymerizes to form the filaments of bacterial flagella.</text>
</comment>
<dbReference type="PANTHER" id="PTHR42792:SF2">
    <property type="entry name" value="FLAGELLIN"/>
    <property type="match status" value="1"/>
</dbReference>
<dbReference type="Gene3D" id="2.170.280.10">
    <property type="entry name" value="f41 fragment of flagellin, middle domain"/>
    <property type="match status" value="1"/>
</dbReference>
<feature type="coiled-coil region" evidence="5">
    <location>
        <begin position="102"/>
        <end position="129"/>
    </location>
</feature>
<keyword evidence="8" id="KW-0969">Cilium</keyword>
<dbReference type="Gene3D" id="6.10.280.190">
    <property type="match status" value="1"/>
</dbReference>